<protein>
    <recommendedName>
        <fullName evidence="3">DUF3291 domain-containing protein</fullName>
    </recommendedName>
</protein>
<evidence type="ECO:0000313" key="2">
    <source>
        <dbReference type="Proteomes" id="UP000014463"/>
    </source>
</evidence>
<keyword evidence="2" id="KW-1185">Reference proteome</keyword>
<dbReference type="PATRIC" id="fig|1121939.11.peg.924"/>
<name>S2L6A1_LITA3</name>
<gene>
    <name evidence="1" type="ORF">L861_17275</name>
</gene>
<reference evidence="1 2" key="1">
    <citation type="journal article" date="2013" name="Genome Announc.">
        <title>Draft genome sequence of the moderately halophilic gammaproteobacterium Halomonas anticariensis FP35.</title>
        <authorList>
            <person name="Tahrioui A."/>
            <person name="Quesada E."/>
            <person name="Llamas I."/>
        </authorList>
    </citation>
    <scope>NUCLEOTIDE SEQUENCE [LARGE SCALE GENOMIC DNA]</scope>
    <source>
        <strain evidence="2">DSM 16096 / CECT 5854 / LMG 22089 / FP35</strain>
    </source>
</reference>
<evidence type="ECO:0008006" key="3">
    <source>
        <dbReference type="Google" id="ProtNLM"/>
    </source>
</evidence>
<dbReference type="RefSeq" id="WP_016415408.1">
    <property type="nucleotide sequence ID" value="NZ_AUAB01000001.1"/>
</dbReference>
<dbReference type="SUPFAM" id="SSF54909">
    <property type="entry name" value="Dimeric alpha+beta barrel"/>
    <property type="match status" value="1"/>
</dbReference>
<accession>S2L6A1</accession>
<dbReference type="OrthoDB" id="1550774at2"/>
<dbReference type="eggNOG" id="COG2329">
    <property type="taxonomic scope" value="Bacteria"/>
</dbReference>
<evidence type="ECO:0000313" key="1">
    <source>
        <dbReference type="EMBL" id="EPC03294.1"/>
    </source>
</evidence>
<dbReference type="EMBL" id="ASTJ01000012">
    <property type="protein sequence ID" value="EPC03294.1"/>
    <property type="molecule type" value="Genomic_DNA"/>
</dbReference>
<sequence length="141" mass="16247">MPVLSVTRLHVRSWRHVPVVLLATLRSAHQARRAEGNLAVAVLGDVKNTFWARSAWQNEDAMRAYIWSGVHRRIMSNLSTWCDEAAVAHWEAEKPEIQSWEEAHHYLQRYGREPVIDPSKHGTLAHAPPPRVRGWAHLRLK</sequence>
<comment type="caution">
    <text evidence="1">The sequence shown here is derived from an EMBL/GenBank/DDBJ whole genome shotgun (WGS) entry which is preliminary data.</text>
</comment>
<proteinExistence type="predicted"/>
<dbReference type="AlphaFoldDB" id="S2L6A1"/>
<dbReference type="InterPro" id="IPR011008">
    <property type="entry name" value="Dimeric_a/b-barrel"/>
</dbReference>
<organism evidence="1 2">
    <name type="scientific">Litchfieldella anticariensis (strain DSM 16096 / CECT 5854 / CIP 108499 / LMG 22089 / FP35)</name>
    <name type="common">Halomonas anticariensis</name>
    <dbReference type="NCBI Taxonomy" id="1121939"/>
    <lineage>
        <taxon>Bacteria</taxon>
        <taxon>Pseudomonadati</taxon>
        <taxon>Pseudomonadota</taxon>
        <taxon>Gammaproteobacteria</taxon>
        <taxon>Oceanospirillales</taxon>
        <taxon>Halomonadaceae</taxon>
        <taxon>Litchfieldella</taxon>
    </lineage>
</organism>
<dbReference type="STRING" id="1121939.L861_17275"/>
<dbReference type="Proteomes" id="UP000014463">
    <property type="component" value="Unassembled WGS sequence"/>
</dbReference>